<dbReference type="Gene3D" id="2.60.120.1440">
    <property type="match status" value="1"/>
</dbReference>
<keyword evidence="1" id="KW-1133">Transmembrane helix</keyword>
<dbReference type="InterPro" id="IPR032508">
    <property type="entry name" value="FecR_C"/>
</dbReference>
<sequence>MDKLNYKYLKDELTLEELSELKKKVNTMSDAEIEQDLYKIWLEEESIPLSIGEEYFDEMKDNIDTIIGKKSNRLSFSVRWVQVAAAIMLPLFIGLTIYFYQQSNIILTQEMIVSTGRGERANITLPDGTIVSLNSDSRLEYLPKYYNKKERKIYFQGEGYFQVHKDRKIPFLVNARGILVEVLGTTFNLFVRDKKDFAELALEEGSVMLLSTVSNKKVILRPHQIAKLNHLTGDILVIDDNCIQDKSAWRRGDMIFRNTELLEVIRAIEENYNVKIQVDCKDCLSDLFTGTLPANNLNEVLEIIERSYHLKSIITGKKIHLKQ</sequence>
<organism evidence="4 5">
    <name type="scientific">Bacteroides intestinalis</name>
    <dbReference type="NCBI Taxonomy" id="329854"/>
    <lineage>
        <taxon>Bacteria</taxon>
        <taxon>Pseudomonadati</taxon>
        <taxon>Bacteroidota</taxon>
        <taxon>Bacteroidia</taxon>
        <taxon>Bacteroidales</taxon>
        <taxon>Bacteroidaceae</taxon>
        <taxon>Bacteroides</taxon>
    </lineage>
</organism>
<dbReference type="InterPro" id="IPR012373">
    <property type="entry name" value="Ferrdict_sens_TM"/>
</dbReference>
<evidence type="ECO:0000313" key="5">
    <source>
        <dbReference type="Proteomes" id="UP000285650"/>
    </source>
</evidence>
<evidence type="ECO:0000256" key="1">
    <source>
        <dbReference type="SAM" id="Phobius"/>
    </source>
</evidence>
<dbReference type="EMBL" id="QSKV01000007">
    <property type="protein sequence ID" value="RHE91448.1"/>
    <property type="molecule type" value="Genomic_DNA"/>
</dbReference>
<evidence type="ECO:0000259" key="3">
    <source>
        <dbReference type="Pfam" id="PF16344"/>
    </source>
</evidence>
<feature type="transmembrane region" description="Helical" evidence="1">
    <location>
        <begin position="80"/>
        <end position="100"/>
    </location>
</feature>
<keyword evidence="1" id="KW-0812">Transmembrane</keyword>
<dbReference type="Pfam" id="PF16344">
    <property type="entry name" value="FecR_C"/>
    <property type="match status" value="1"/>
</dbReference>
<feature type="domain" description="FecR protein" evidence="2">
    <location>
        <begin position="113"/>
        <end position="207"/>
    </location>
</feature>
<keyword evidence="1" id="KW-0472">Membrane</keyword>
<dbReference type="PANTHER" id="PTHR30273:SF2">
    <property type="entry name" value="PROTEIN FECR"/>
    <property type="match status" value="1"/>
</dbReference>
<dbReference type="GO" id="GO:0016989">
    <property type="term" value="F:sigma factor antagonist activity"/>
    <property type="evidence" value="ECO:0007669"/>
    <property type="project" value="TreeGrafter"/>
</dbReference>
<evidence type="ECO:0000259" key="2">
    <source>
        <dbReference type="Pfam" id="PF04773"/>
    </source>
</evidence>
<dbReference type="InterPro" id="IPR006860">
    <property type="entry name" value="FecR"/>
</dbReference>
<dbReference type="RefSeq" id="WP_118222172.1">
    <property type="nucleotide sequence ID" value="NZ_JADNIJ010000025.1"/>
</dbReference>
<dbReference type="Proteomes" id="UP000285650">
    <property type="component" value="Unassembled WGS sequence"/>
</dbReference>
<dbReference type="Pfam" id="PF04773">
    <property type="entry name" value="FecR"/>
    <property type="match status" value="1"/>
</dbReference>
<reference evidence="4 5" key="1">
    <citation type="submission" date="2018-08" db="EMBL/GenBank/DDBJ databases">
        <title>A genome reference for cultivated species of the human gut microbiota.</title>
        <authorList>
            <person name="Zou Y."/>
            <person name="Xue W."/>
            <person name="Luo G."/>
        </authorList>
    </citation>
    <scope>NUCLEOTIDE SEQUENCE [LARGE SCALE GENOMIC DNA]</scope>
    <source>
        <strain evidence="4 5">AM27-17</strain>
    </source>
</reference>
<comment type="caution">
    <text evidence="4">The sequence shown here is derived from an EMBL/GenBank/DDBJ whole genome shotgun (WGS) entry which is preliminary data.</text>
</comment>
<gene>
    <name evidence="4" type="ORF">DW712_11630</name>
</gene>
<dbReference type="Gene3D" id="3.55.50.30">
    <property type="match status" value="1"/>
</dbReference>
<dbReference type="AlphaFoldDB" id="A0A414LA14"/>
<evidence type="ECO:0000313" key="4">
    <source>
        <dbReference type="EMBL" id="RHE91448.1"/>
    </source>
</evidence>
<dbReference type="PANTHER" id="PTHR30273">
    <property type="entry name" value="PERIPLASMIC SIGNAL SENSOR AND SIGMA FACTOR ACTIVATOR FECR-RELATED"/>
    <property type="match status" value="1"/>
</dbReference>
<protein>
    <submittedName>
        <fullName evidence="4">FecR family protein</fullName>
    </submittedName>
</protein>
<accession>A0A414LA14</accession>
<proteinExistence type="predicted"/>
<name>A0A414LA14_9BACE</name>
<feature type="domain" description="Protein FecR C-terminal" evidence="3">
    <location>
        <begin position="254"/>
        <end position="320"/>
    </location>
</feature>